<protein>
    <recommendedName>
        <fullName evidence="9">L-seryl-tRNA(Sec) selenium transferase</fullName>
        <ecNumber evidence="9">2.9.1.1</ecNumber>
    </recommendedName>
    <alternativeName>
        <fullName evidence="9">Selenocysteine synthase</fullName>
        <shortName evidence="9">Sec synthase</shortName>
    </alternativeName>
    <alternativeName>
        <fullName evidence="9">Selenocysteinyl-tRNA(Sec) synthase</fullName>
    </alternativeName>
</protein>
<dbReference type="AlphaFoldDB" id="A0AAJ1J7Z9"/>
<dbReference type="InterPro" id="IPR015191">
    <property type="entry name" value="SelB_WHD4"/>
</dbReference>
<keyword evidence="16" id="KW-0378">Hydrolase</keyword>
<evidence type="ECO:0000259" key="10">
    <source>
        <dbReference type="Pfam" id="PF09106"/>
    </source>
</evidence>
<comment type="similarity">
    <text evidence="9">Belongs to the SelA family.</text>
</comment>
<dbReference type="GO" id="GO:0001514">
    <property type="term" value="P:selenocysteine incorporation"/>
    <property type="evidence" value="ECO:0007669"/>
    <property type="project" value="UniProtKB-UniRule"/>
</dbReference>
<evidence type="ECO:0000259" key="11">
    <source>
        <dbReference type="Pfam" id="PF09107"/>
    </source>
</evidence>
<dbReference type="PANTHER" id="PTHR32328">
    <property type="entry name" value="L-SERYL-TRNA(SEC) SELENIUM TRANSFERASE"/>
    <property type="match status" value="1"/>
</dbReference>
<proteinExistence type="inferred from homology"/>
<reference evidence="16" key="2">
    <citation type="journal article" date="2022" name="J. Evol. Biol.">
        <title>Pre- and post-association barriers to host switching in sympatric mutualists.</title>
        <authorList>
            <person name="Dinges Z.M."/>
            <person name="Phillips R.K."/>
            <person name="Lively C.M."/>
            <person name="Bashey F."/>
        </authorList>
    </citation>
    <scope>NUCLEOTIDE SEQUENCE</scope>
    <source>
        <strain evidence="16">MC_266_E_2016</strain>
    </source>
</reference>
<dbReference type="Pfam" id="PF21458">
    <property type="entry name" value="WHD_1st_3rd_SelB"/>
    <property type="match status" value="1"/>
</dbReference>
<dbReference type="PANTHER" id="PTHR32328:SF0">
    <property type="entry name" value="L-SERYL-TRNA(SEC) SELENIUM TRANSFERASE"/>
    <property type="match status" value="1"/>
</dbReference>
<dbReference type="InterPro" id="IPR036390">
    <property type="entry name" value="WH_DNA-bd_sf"/>
</dbReference>
<evidence type="ECO:0000256" key="5">
    <source>
        <dbReference type="ARBA" id="ARBA00022741"/>
    </source>
</evidence>
<comment type="function">
    <text evidence="9">Converts seryl-tRNA(Sec) to selenocysteinyl-tRNA(Sec) required for selenoprotein biosynthesis.</text>
</comment>
<evidence type="ECO:0000256" key="9">
    <source>
        <dbReference type="HAMAP-Rule" id="MF_00423"/>
    </source>
</evidence>
<dbReference type="InterPro" id="IPR015190">
    <property type="entry name" value="Elong_fac_SelB-wing-hlx_typ-2"/>
</dbReference>
<comment type="catalytic activity">
    <reaction evidence="9">
        <text>L-seryl-tRNA(Sec) + selenophosphate + H(+) = L-selenocysteinyl-tRNA(Sec) + phosphate</text>
        <dbReference type="Rhea" id="RHEA:22728"/>
        <dbReference type="Rhea" id="RHEA-COMP:9742"/>
        <dbReference type="Rhea" id="RHEA-COMP:9743"/>
        <dbReference type="ChEBI" id="CHEBI:15378"/>
        <dbReference type="ChEBI" id="CHEBI:16144"/>
        <dbReference type="ChEBI" id="CHEBI:43474"/>
        <dbReference type="ChEBI" id="CHEBI:78533"/>
        <dbReference type="ChEBI" id="CHEBI:78573"/>
        <dbReference type="EC" id="2.9.1.1"/>
    </reaction>
</comment>
<dbReference type="SUPFAM" id="SSF46785">
    <property type="entry name" value="Winged helix' DNA-binding domain"/>
    <property type="match status" value="2"/>
</dbReference>
<feature type="domain" description="Selenocysteine-specific elongation factor beta-barrel" evidence="15">
    <location>
        <begin position="367"/>
        <end position="450"/>
    </location>
</feature>
<dbReference type="InterPro" id="IPR004535">
    <property type="entry name" value="Transl_elong_SelB"/>
</dbReference>
<dbReference type="GO" id="GO:0003723">
    <property type="term" value="F:RNA binding"/>
    <property type="evidence" value="ECO:0007669"/>
    <property type="project" value="InterPro"/>
</dbReference>
<evidence type="ECO:0000256" key="7">
    <source>
        <dbReference type="ARBA" id="ARBA00022917"/>
    </source>
</evidence>
<dbReference type="Pfam" id="PF21214">
    <property type="entry name" value="WHD_2nd_SelB_bact"/>
    <property type="match status" value="1"/>
</dbReference>
<dbReference type="InterPro" id="IPR025862">
    <property type="entry name" value="SelA_trans_N_dom"/>
</dbReference>
<sequence>MTQEIYGLYRQLPAIDSLLREPDIFQLTDLHGQVRVVNILREMQEQARFNIREHQALPAWSDNWASALCQRLAQDQSSALKPVFNLSGTVLHTNLGRAVLAESAIEAVTQVMRSPVTLEYSLDGAGRGHRDRALADLLCSLTGAEDACIVNNNAAAVLLVLAGVGGIDHILLVIACDDGVMAQTREHLAILRLIGCPAVTVVLTKADCVEQARIDEIQQQARQLLATQGWQSAPLFVTAAATGDGIAEFRQHLIAIHQQHQQQHEKLNQRFRLAIDRAFTVKGAGLVVTGTALAGSINVGDMLWLTNSDQIDREQIVRVRGLHAQNQTTQSAQVGQRIALNIAGDISKAQISRGDWLLSQKPLSATEKVLVEVETDEPLQNWQPLHIHHAASHITGRISQLTPLSETSVLAELVLDRPLWLTENDRLILRDISARRTLAGVRVINLNPPRRGKRQPEFLNWLAQLAQSSSHTENLALHLPRGALSLSHFAWARQLTEKTLNRLLIDVEAIIADGMMLSQPNAMLAEQKLLQILTEYHEKHPDQLGLGKARLKRMALPTLDDALVYALIHLLLERKALKQTHGWLHLPEHGLAFTEEQTSLWSIAEPYFKDEAWWVRDLAAEMGKEEEPIRHFLRKAAQLGLITAIVPDRYYHRRCIQQFADVIRKYNQDNGGITAVDFRNVLGVGRKLAIQILEFFDRTGFTRRKSDWHILRDEEIF</sequence>
<dbReference type="InterPro" id="IPR009001">
    <property type="entry name" value="Transl_elong_EF1A/Init_IF2_C"/>
</dbReference>
<dbReference type="SUPFAM" id="SSF50447">
    <property type="entry name" value="Translation proteins"/>
    <property type="match status" value="1"/>
</dbReference>
<dbReference type="HAMAP" id="MF_00423">
    <property type="entry name" value="SelA"/>
    <property type="match status" value="1"/>
</dbReference>
<dbReference type="InterPro" id="IPR004534">
    <property type="entry name" value="SelA_trans"/>
</dbReference>
<evidence type="ECO:0000256" key="3">
    <source>
        <dbReference type="ARBA" id="ARBA00022490"/>
    </source>
</evidence>
<dbReference type="InterPro" id="IPR036388">
    <property type="entry name" value="WH-like_DNA-bd_sf"/>
</dbReference>
<keyword evidence="6 9" id="KW-0663">Pyridoxal phosphate</keyword>
<dbReference type="SUPFAM" id="SSF50465">
    <property type="entry name" value="EF-Tu/eEF-1alpha/eIF2-gamma C-terminal domain"/>
    <property type="match status" value="1"/>
</dbReference>
<dbReference type="EC" id="2.9.1.1" evidence="9"/>
<dbReference type="NCBIfam" id="TIGR00475">
    <property type="entry name" value="selB"/>
    <property type="match status" value="1"/>
</dbReference>
<organism evidence="16 17">
    <name type="scientific">Xenorhabdus bovienii</name>
    <name type="common">Xenorhabdus nematophila subsp. bovienii</name>
    <dbReference type="NCBI Taxonomy" id="40576"/>
    <lineage>
        <taxon>Bacteria</taxon>
        <taxon>Pseudomonadati</taxon>
        <taxon>Pseudomonadota</taxon>
        <taxon>Gammaproteobacteria</taxon>
        <taxon>Enterobacterales</taxon>
        <taxon>Morganellaceae</taxon>
        <taxon>Xenorhabdus</taxon>
    </lineage>
</organism>
<dbReference type="InterPro" id="IPR048931">
    <property type="entry name" value="WHD_2nd_SelB_bact"/>
</dbReference>
<reference evidence="16" key="1">
    <citation type="submission" date="2021-08" db="EMBL/GenBank/DDBJ databases">
        <authorList>
            <person name="Papudeshi B."/>
            <person name="Bashey-Visser F."/>
        </authorList>
    </citation>
    <scope>NUCLEOTIDE SEQUENCE</scope>
    <source>
        <strain evidence="16">MC_266_E_2016</strain>
    </source>
</reference>
<evidence type="ECO:0000259" key="14">
    <source>
        <dbReference type="Pfam" id="PF21458"/>
    </source>
</evidence>
<dbReference type="Pfam" id="PF25461">
    <property type="entry name" value="Beta-barrel_SelB"/>
    <property type="match status" value="1"/>
</dbReference>
<dbReference type="RefSeq" id="WP_274712531.1">
    <property type="nucleotide sequence ID" value="NZ_JAILSO010000030.1"/>
</dbReference>
<dbReference type="GO" id="GO:0005737">
    <property type="term" value="C:cytoplasm"/>
    <property type="evidence" value="ECO:0007669"/>
    <property type="project" value="UniProtKB-SubCell"/>
</dbReference>
<evidence type="ECO:0000256" key="6">
    <source>
        <dbReference type="ARBA" id="ARBA00022898"/>
    </source>
</evidence>
<feature type="domain" description="Elongation factor SelB fourth winged-helix" evidence="11">
    <location>
        <begin position="668"/>
        <end position="711"/>
    </location>
</feature>
<evidence type="ECO:0000259" key="15">
    <source>
        <dbReference type="Pfam" id="PF25461"/>
    </source>
</evidence>
<feature type="domain" description="Translation elongation factor SelB winged helix type 2" evidence="10">
    <location>
        <begin position="530"/>
        <end position="586"/>
    </location>
</feature>
<dbReference type="Gene3D" id="3.40.50.300">
    <property type="entry name" value="P-loop containing nucleotide triphosphate hydrolases"/>
    <property type="match status" value="1"/>
</dbReference>
<dbReference type="Gene3D" id="2.40.30.10">
    <property type="entry name" value="Translation factors"/>
    <property type="match status" value="1"/>
</dbReference>
<keyword evidence="8" id="KW-0342">GTP-binding</keyword>
<dbReference type="CDD" id="cd15491">
    <property type="entry name" value="selB_III"/>
    <property type="match status" value="1"/>
</dbReference>
<dbReference type="GO" id="GO:0001717">
    <property type="term" value="P:conversion of seryl-tRNAsec to selenocys-tRNAsec"/>
    <property type="evidence" value="ECO:0007669"/>
    <property type="project" value="UniProtKB-UniRule"/>
</dbReference>
<comment type="subcellular location">
    <subcellularLocation>
        <location evidence="2 9">Cytoplasm</location>
    </subcellularLocation>
</comment>
<comment type="caution">
    <text evidence="9">Lacks conserved residue(s) required for the propagation of feature annotation.</text>
</comment>
<dbReference type="Pfam" id="PF12390">
    <property type="entry name" value="Se-cys_synth_N"/>
    <property type="match status" value="1"/>
</dbReference>
<keyword evidence="16" id="KW-0251">Elongation factor</keyword>
<evidence type="ECO:0000256" key="2">
    <source>
        <dbReference type="ARBA" id="ARBA00004496"/>
    </source>
</evidence>
<evidence type="ECO:0000313" key="17">
    <source>
        <dbReference type="Proteomes" id="UP001222434"/>
    </source>
</evidence>
<evidence type="ECO:0000256" key="4">
    <source>
        <dbReference type="ARBA" id="ARBA00022679"/>
    </source>
</evidence>
<dbReference type="InterPro" id="IPR018319">
    <property type="entry name" value="SelA-like"/>
</dbReference>
<dbReference type="GO" id="GO:0003924">
    <property type="term" value="F:GTPase activity"/>
    <property type="evidence" value="ECO:0007669"/>
    <property type="project" value="InterPro"/>
</dbReference>
<evidence type="ECO:0000313" key="16">
    <source>
        <dbReference type="EMBL" id="MDE1478604.1"/>
    </source>
</evidence>
<feature type="domain" description="Selenocysteine-specific elongation factor first winged helix" evidence="14">
    <location>
        <begin position="456"/>
        <end position="503"/>
    </location>
</feature>
<evidence type="ECO:0000256" key="1">
    <source>
        <dbReference type="ARBA" id="ARBA00001933"/>
    </source>
</evidence>
<evidence type="ECO:0000259" key="12">
    <source>
        <dbReference type="Pfam" id="PF12390"/>
    </source>
</evidence>
<dbReference type="GO" id="GO:0005525">
    <property type="term" value="F:GTP binding"/>
    <property type="evidence" value="ECO:0007669"/>
    <property type="project" value="UniProtKB-KW"/>
</dbReference>
<dbReference type="InterPro" id="IPR009000">
    <property type="entry name" value="Transl_B-barrel_sf"/>
</dbReference>
<comment type="cofactor">
    <cofactor evidence="1 9">
        <name>pyridoxal 5'-phosphate</name>
        <dbReference type="ChEBI" id="CHEBI:597326"/>
    </cofactor>
</comment>
<dbReference type="InterPro" id="IPR048649">
    <property type="entry name" value="WHD_1st_3rd_SelB"/>
</dbReference>
<dbReference type="Gene3D" id="3.90.1150.110">
    <property type="match status" value="1"/>
</dbReference>
<accession>A0AAJ1J7Z9</accession>
<dbReference type="GO" id="GO:0003746">
    <property type="term" value="F:translation elongation factor activity"/>
    <property type="evidence" value="ECO:0007669"/>
    <property type="project" value="UniProtKB-KW"/>
</dbReference>
<feature type="domain" description="L-seryl-tRNA selenium transferase N-terminal" evidence="12">
    <location>
        <begin position="9"/>
        <end position="48"/>
    </location>
</feature>
<dbReference type="Gene3D" id="1.10.10.10">
    <property type="entry name" value="Winged helix-like DNA-binding domain superfamily/Winged helix DNA-binding domain"/>
    <property type="match status" value="3"/>
</dbReference>
<dbReference type="Pfam" id="PF09107">
    <property type="entry name" value="WHD_3rd_SelB"/>
    <property type="match status" value="1"/>
</dbReference>
<keyword evidence="4 9" id="KW-0808">Transferase</keyword>
<gene>
    <name evidence="16" type="primary">selB</name>
    <name evidence="9" type="synonym">selA</name>
    <name evidence="16" type="ORF">KKJ01_10280</name>
</gene>
<dbReference type="Proteomes" id="UP001222434">
    <property type="component" value="Unassembled WGS sequence"/>
</dbReference>
<comment type="subunit">
    <text evidence="9">Homodecamer; pentamer of dimers. Binds only one seryl-tRNA(Sec) per dimer.</text>
</comment>
<keyword evidence="5" id="KW-0547">Nucleotide-binding</keyword>
<comment type="caution">
    <text evidence="16">The sequence shown here is derived from an EMBL/GenBank/DDBJ whole genome shotgun (WGS) entry which is preliminary data.</text>
</comment>
<evidence type="ECO:0000259" key="13">
    <source>
        <dbReference type="Pfam" id="PF21214"/>
    </source>
</evidence>
<dbReference type="InterPro" id="IPR015424">
    <property type="entry name" value="PyrdxlP-dep_Trfase"/>
</dbReference>
<dbReference type="Pfam" id="PF09106">
    <property type="entry name" value="WHD_2nd_SelB"/>
    <property type="match status" value="1"/>
</dbReference>
<evidence type="ECO:0000256" key="8">
    <source>
        <dbReference type="ARBA" id="ARBA00023134"/>
    </source>
</evidence>
<dbReference type="SUPFAM" id="SSF52540">
    <property type="entry name" value="P-loop containing nucleoside triphosphate hydrolases"/>
    <property type="match status" value="1"/>
</dbReference>
<keyword evidence="7 9" id="KW-0648">Protein biosynthesis</keyword>
<dbReference type="Pfam" id="PF03841">
    <property type="entry name" value="SelA"/>
    <property type="match status" value="1"/>
</dbReference>
<feature type="domain" description="Selenocysteine-specific elongation factor second winged helix" evidence="13">
    <location>
        <begin position="593"/>
        <end position="651"/>
    </location>
</feature>
<dbReference type="InterPro" id="IPR057335">
    <property type="entry name" value="Beta-barrel_SelB"/>
</dbReference>
<dbReference type="GO" id="GO:0004125">
    <property type="term" value="F:L-seryl-tRNA(Sec) selenium transferase activity"/>
    <property type="evidence" value="ECO:0007669"/>
    <property type="project" value="UniProtKB-UniRule"/>
</dbReference>
<dbReference type="EMBL" id="JAILSO010000030">
    <property type="protein sequence ID" value="MDE1478604.1"/>
    <property type="molecule type" value="Genomic_DNA"/>
</dbReference>
<comment type="pathway">
    <text evidence="9">Aminoacyl-tRNA biosynthesis; selenocysteinyl-tRNA(Sec) biosynthesis; selenocysteinyl-tRNA(Sec) from L-seryl-tRNA(Sec) (bacterial route): step 1/1.</text>
</comment>
<keyword evidence="3 9" id="KW-0963">Cytoplasm</keyword>
<dbReference type="InterPro" id="IPR027417">
    <property type="entry name" value="P-loop_NTPase"/>
</dbReference>
<keyword evidence="9" id="KW-0711">Selenium</keyword>
<name>A0AAJ1J7Z9_XENBV</name>
<dbReference type="SUPFAM" id="SSF53383">
    <property type="entry name" value="PLP-dependent transferases"/>
    <property type="match status" value="1"/>
</dbReference>